<protein>
    <submittedName>
        <fullName evidence="1">Uncharacterized protein</fullName>
    </submittedName>
</protein>
<reference evidence="2" key="1">
    <citation type="journal article" date="2019" name="Int. J. Syst. Evol. Microbiol.">
        <title>The Global Catalogue of Microorganisms (GCM) 10K type strain sequencing project: providing services to taxonomists for standard genome sequencing and annotation.</title>
        <authorList>
            <consortium name="The Broad Institute Genomics Platform"/>
            <consortium name="The Broad Institute Genome Sequencing Center for Infectious Disease"/>
            <person name="Wu L."/>
            <person name="Ma J."/>
        </authorList>
    </citation>
    <scope>NUCLEOTIDE SEQUENCE [LARGE SCALE GENOMIC DNA]</scope>
    <source>
        <strain evidence="2">CCUG 62982</strain>
    </source>
</reference>
<proteinExistence type="predicted"/>
<name>A0ABW3H978_9SPHN</name>
<keyword evidence="2" id="KW-1185">Reference proteome</keyword>
<dbReference type="Proteomes" id="UP001596977">
    <property type="component" value="Unassembled WGS sequence"/>
</dbReference>
<dbReference type="EMBL" id="JBHTJG010000005">
    <property type="protein sequence ID" value="MFD0946995.1"/>
    <property type="molecule type" value="Genomic_DNA"/>
</dbReference>
<gene>
    <name evidence="1" type="ORF">ACFQ1E_11660</name>
</gene>
<accession>A0ABW3H978</accession>
<evidence type="ECO:0000313" key="1">
    <source>
        <dbReference type="EMBL" id="MFD0946995.1"/>
    </source>
</evidence>
<comment type="caution">
    <text evidence="1">The sequence shown here is derived from an EMBL/GenBank/DDBJ whole genome shotgun (WGS) entry which is preliminary data.</text>
</comment>
<dbReference type="RefSeq" id="WP_264944689.1">
    <property type="nucleotide sequence ID" value="NZ_JAPDRA010000005.1"/>
</dbReference>
<organism evidence="1 2">
    <name type="scientific">Sphingomonas canadensis</name>
    <dbReference type="NCBI Taxonomy" id="1219257"/>
    <lineage>
        <taxon>Bacteria</taxon>
        <taxon>Pseudomonadati</taxon>
        <taxon>Pseudomonadota</taxon>
        <taxon>Alphaproteobacteria</taxon>
        <taxon>Sphingomonadales</taxon>
        <taxon>Sphingomonadaceae</taxon>
        <taxon>Sphingomonas</taxon>
    </lineage>
</organism>
<evidence type="ECO:0000313" key="2">
    <source>
        <dbReference type="Proteomes" id="UP001596977"/>
    </source>
</evidence>
<sequence>MVQVPLPPSAPASADDPDPARAALACGPAVFATESKKEGSVETRLEAEAVRFFYAITATRIDPSSAAFNSRLFGTLGRMERPPLASAKTAEIAAACDRRFPVARRTTPAVLPVDPRERNMTCSSALVFIDGALERIAAKNIPESLEWVSRERTRFAARIFYERSTNAALEGDGYDKAVNRRIQASQNIANYYRIAIACRTAA</sequence>